<comment type="caution">
    <text evidence="3">The sequence shown here is derived from an EMBL/GenBank/DDBJ whole genome shotgun (WGS) entry which is preliminary data.</text>
</comment>
<feature type="signal peptide" evidence="2">
    <location>
        <begin position="1"/>
        <end position="23"/>
    </location>
</feature>
<protein>
    <recommendedName>
        <fullName evidence="5">Sulfur globule protein</fullName>
    </recommendedName>
</protein>
<evidence type="ECO:0000313" key="3">
    <source>
        <dbReference type="EMBL" id="MBW4466732.1"/>
    </source>
</evidence>
<name>A0A951PBK7_9CYAN</name>
<dbReference type="EMBL" id="JAHHHV010000070">
    <property type="protein sequence ID" value="MBW4466732.1"/>
    <property type="molecule type" value="Genomic_DNA"/>
</dbReference>
<dbReference type="AlphaFoldDB" id="A0A951PBK7"/>
<evidence type="ECO:0000256" key="1">
    <source>
        <dbReference type="SAM" id="MobiDB-lite"/>
    </source>
</evidence>
<accession>A0A951PBK7</accession>
<feature type="compositionally biased region" description="Basic residues" evidence="1">
    <location>
        <begin position="34"/>
        <end position="45"/>
    </location>
</feature>
<proteinExistence type="predicted"/>
<feature type="chain" id="PRO_5037351370" description="Sulfur globule protein" evidence="2">
    <location>
        <begin position="24"/>
        <end position="69"/>
    </location>
</feature>
<feature type="region of interest" description="Disordered" evidence="1">
    <location>
        <begin position="26"/>
        <end position="45"/>
    </location>
</feature>
<evidence type="ECO:0008006" key="5">
    <source>
        <dbReference type="Google" id="ProtNLM"/>
    </source>
</evidence>
<keyword evidence="2" id="KW-0732">Signal</keyword>
<gene>
    <name evidence="3" type="ORF">KME07_15010</name>
</gene>
<sequence length="69" mass="7606">MSRQTGFSIALALIALSTMAAGAAEAHSRGGYRGGHHGHHGGYHGQHNRRWQCFDKYPKPVCYRVPTSR</sequence>
<evidence type="ECO:0000313" key="4">
    <source>
        <dbReference type="Proteomes" id="UP000707356"/>
    </source>
</evidence>
<evidence type="ECO:0000256" key="2">
    <source>
        <dbReference type="SAM" id="SignalP"/>
    </source>
</evidence>
<reference evidence="3" key="2">
    <citation type="journal article" date="2022" name="Microbiol. Resour. Announc.">
        <title>Metagenome Sequencing to Explore Phylogenomics of Terrestrial Cyanobacteria.</title>
        <authorList>
            <person name="Ward R.D."/>
            <person name="Stajich J.E."/>
            <person name="Johansen J.R."/>
            <person name="Huntemann M."/>
            <person name="Clum A."/>
            <person name="Foster B."/>
            <person name="Foster B."/>
            <person name="Roux S."/>
            <person name="Palaniappan K."/>
            <person name="Varghese N."/>
            <person name="Mukherjee S."/>
            <person name="Reddy T.B.K."/>
            <person name="Daum C."/>
            <person name="Copeland A."/>
            <person name="Chen I.A."/>
            <person name="Ivanova N.N."/>
            <person name="Kyrpides N.C."/>
            <person name="Shapiro N."/>
            <person name="Eloe-Fadrosh E.A."/>
            <person name="Pietrasiak N."/>
        </authorList>
    </citation>
    <scope>NUCLEOTIDE SEQUENCE</scope>
    <source>
        <strain evidence="3">GSE-TBD4-15B</strain>
    </source>
</reference>
<organism evidence="3 4">
    <name type="scientific">Pegethrix bostrychoides GSE-TBD4-15B</name>
    <dbReference type="NCBI Taxonomy" id="2839662"/>
    <lineage>
        <taxon>Bacteria</taxon>
        <taxon>Bacillati</taxon>
        <taxon>Cyanobacteriota</taxon>
        <taxon>Cyanophyceae</taxon>
        <taxon>Oculatellales</taxon>
        <taxon>Oculatellaceae</taxon>
        <taxon>Pegethrix</taxon>
    </lineage>
</organism>
<dbReference type="Proteomes" id="UP000707356">
    <property type="component" value="Unassembled WGS sequence"/>
</dbReference>
<reference evidence="3" key="1">
    <citation type="submission" date="2021-05" db="EMBL/GenBank/DDBJ databases">
        <authorList>
            <person name="Pietrasiak N."/>
            <person name="Ward R."/>
            <person name="Stajich J.E."/>
            <person name="Kurbessoian T."/>
        </authorList>
    </citation>
    <scope>NUCLEOTIDE SEQUENCE</scope>
    <source>
        <strain evidence="3">GSE-TBD4-15B</strain>
    </source>
</reference>